<feature type="domain" description="Crassvirus muzzle protein N-terminal region" evidence="2">
    <location>
        <begin position="5"/>
        <end position="318"/>
    </location>
</feature>
<protein>
    <recommendedName>
        <fullName evidence="2">Crassvirus muzzle protein N-terminal region domain-containing protein</fullName>
    </recommendedName>
</protein>
<feature type="domain" description="Crassvirus muzzle protein N-terminal region" evidence="2">
    <location>
        <begin position="798"/>
        <end position="1141"/>
    </location>
</feature>
<gene>
    <name evidence="3" type="ORF">LCGC14_0984250</name>
</gene>
<dbReference type="Pfam" id="PF25731">
    <property type="entry name" value="crAss_MUZ"/>
    <property type="match status" value="2"/>
</dbReference>
<dbReference type="InterPro" id="IPR057889">
    <property type="entry name" value="crAss_MUZ_N"/>
</dbReference>
<accession>A0A0F9NCB6</accession>
<sequence>METDFTKGIHTNTDPVNTPPGYYRGAKNMRISGNSKRSEEGMVKMESVPANFIQWGNCAIGNQTILLGQINSKTVIGSLDTNDNWAVEVPARAGVDVLAINEPVQVEGKKNWAGERVIYFATPAGARRINLDKDLPSGDTDFDKVTSLFLEYDLPKVVYLGENNAGILLSGSYQLAARLVTDSGAETVFGIPSGVIPVVPTSLQSSRDAVVGAPPQEQTTKAFSLRVENIDASFKYIQLGILTYVGLANIPTVHYSTLILINGQTSLEVTYSGERDNFEQGSLEEFIISGISYETGKYLTQKDGTLLMAAPVEANLLPIDWYRVAENMTAEFIVKRISFQESLKFEGESYTQDEDATPDIRETSSQLMDQGYKNPITCELFKGYRRGEVYGFTLTPVFTSGVYGPTVHIPADHSSLTEASNATGDPNDGGTLGTYVSEHTYPDDRYPGIAAGQGVRLHKFPTVQNQPLIEGNVETSTCYIRVLGVKFTGIALDASETQYASQIAGFIIGRLDRNGNETKLAQGIVRPNIDIRYLNQNDYTYGPMIGDGFFFWQTAHGPDLDSDMCRPWGAPKLDDFTMLAPDLIHGLYSIDSASYIRQHSIYLCDPYVSQFEFHRTAYPGREDGWARTKGFFKNITGESLDIKNSDLNITETQLAGERLMVGPFGVPRASNSQGGKETYSFVKGIKVIQMSSSDGFAWLSTLGGGNIQYLRDEYSHYYGHSRVRTRNDHEWLFNTVIDSHSSHIGELESEGHTRPADPYRPHFILHELIRRNTKQYGPLDQMVGMFTHYEMWDGFSGEVEFYNGDTFINKYGLTINDEGFYAYSTSDSSNDPDKIGYLRAPNASGIVNFWLESNNNYAYRHYIQATSFSAVDIAGNSGSVPFYPAYKQLLASDTPFGLLSMYGENWVRPGYASQYNNQYSAQPNIKPYAVTPKEDTERKASLVNRIIYSAAAVQGEKTDAYQIFLPNNFYDVPQEYGELTDIYVFNELFASTNQVQWQLYFNTLAAQLSTVGELVLGTGGAFNRPATPMITVDGGYGGTSHWLHAINTIFGRIFVDRLQGKFFSLNKQLEYFSGDLNDLDRIDIQQLTNDDILIGSEPLRERVFIKVGDIMWSYNMERKVFVSQHTYKPRWMFSHGSFMYSNQLDAGEGNVGMFKHSKGISGEFYGVVHPASITIVLNAGKARSKHLKTIEILSERVTEAGLNLPFDTFNQIAVFNKERYTGLLDITPKTNAFQIPLPMEVLAAKVKDSFRMVVSRDIVIDPKVDIFALSNHAQLRGDTVLTKWLPKIRGTYIEIKLITDNSQGPIFLFDVLVSLSENIR</sequence>
<organism evidence="3">
    <name type="scientific">marine sediment metagenome</name>
    <dbReference type="NCBI Taxonomy" id="412755"/>
    <lineage>
        <taxon>unclassified sequences</taxon>
        <taxon>metagenomes</taxon>
        <taxon>ecological metagenomes</taxon>
    </lineage>
</organism>
<feature type="region of interest" description="Disordered" evidence="1">
    <location>
        <begin position="416"/>
        <end position="438"/>
    </location>
</feature>
<dbReference type="EMBL" id="LAZR01003695">
    <property type="protein sequence ID" value="KKN15619.1"/>
    <property type="molecule type" value="Genomic_DNA"/>
</dbReference>
<evidence type="ECO:0000259" key="2">
    <source>
        <dbReference type="Pfam" id="PF25731"/>
    </source>
</evidence>
<evidence type="ECO:0000313" key="3">
    <source>
        <dbReference type="EMBL" id="KKN15619.1"/>
    </source>
</evidence>
<proteinExistence type="predicted"/>
<name>A0A0F9NCB6_9ZZZZ</name>
<reference evidence="3" key="1">
    <citation type="journal article" date="2015" name="Nature">
        <title>Complex archaea that bridge the gap between prokaryotes and eukaryotes.</title>
        <authorList>
            <person name="Spang A."/>
            <person name="Saw J.H."/>
            <person name="Jorgensen S.L."/>
            <person name="Zaremba-Niedzwiedzka K."/>
            <person name="Martijn J."/>
            <person name="Lind A.E."/>
            <person name="van Eijk R."/>
            <person name="Schleper C."/>
            <person name="Guy L."/>
            <person name="Ettema T.J."/>
        </authorList>
    </citation>
    <scope>NUCLEOTIDE SEQUENCE</scope>
</reference>
<comment type="caution">
    <text evidence="3">The sequence shown here is derived from an EMBL/GenBank/DDBJ whole genome shotgun (WGS) entry which is preliminary data.</text>
</comment>
<feature type="region of interest" description="Disordered" evidence="1">
    <location>
        <begin position="1"/>
        <end position="21"/>
    </location>
</feature>
<evidence type="ECO:0000256" key="1">
    <source>
        <dbReference type="SAM" id="MobiDB-lite"/>
    </source>
</evidence>